<comment type="caution">
    <text evidence="28">The sequence shown here is derived from an EMBL/GenBank/DDBJ whole genome shotgun (WGS) entry which is preliminary data.</text>
</comment>
<dbReference type="InterPro" id="IPR029063">
    <property type="entry name" value="SAM-dependent_MTases_sf"/>
</dbReference>
<dbReference type="EMBL" id="CAKKLH010000103">
    <property type="protein sequence ID" value="CAH0103194.1"/>
    <property type="molecule type" value="Genomic_DNA"/>
</dbReference>
<keyword evidence="14" id="KW-0539">Nucleus</keyword>
<reference evidence="28" key="1">
    <citation type="submission" date="2021-11" db="EMBL/GenBank/DDBJ databases">
        <authorList>
            <person name="Schell T."/>
        </authorList>
    </citation>
    <scope>NUCLEOTIDE SEQUENCE</scope>
    <source>
        <strain evidence="28">M5</strain>
    </source>
</reference>
<keyword evidence="10" id="KW-0479">Metal-binding</keyword>
<evidence type="ECO:0000256" key="15">
    <source>
        <dbReference type="ARBA" id="ARBA00040742"/>
    </source>
</evidence>
<protein>
    <recommendedName>
        <fullName evidence="15">Nucleolar protein 56</fullName>
    </recommendedName>
    <alternativeName>
        <fullName evidence="16">Nucleolar protein 5A</fullName>
    </alternativeName>
</protein>
<dbReference type="SMART" id="SM00508">
    <property type="entry name" value="PostSET"/>
    <property type="match status" value="1"/>
</dbReference>
<evidence type="ECO:0000256" key="6">
    <source>
        <dbReference type="ARBA" id="ARBA00022553"/>
    </source>
</evidence>
<dbReference type="SMART" id="SM00249">
    <property type="entry name" value="PHD"/>
    <property type="match status" value="5"/>
</dbReference>
<dbReference type="FunFam" id="2.30.30.140:FF:000099">
    <property type="entry name" value="Histone-lysine N-methyltransferase"/>
    <property type="match status" value="1"/>
</dbReference>
<dbReference type="Gene3D" id="1.10.287.4070">
    <property type="match status" value="1"/>
</dbReference>
<dbReference type="InterPro" id="IPR002687">
    <property type="entry name" value="Nop_dom"/>
</dbReference>
<dbReference type="InterPro" id="IPR013083">
    <property type="entry name" value="Znf_RING/FYVE/PHD"/>
</dbReference>
<dbReference type="Pfam" id="PF23011">
    <property type="entry name" value="PHD-1st_NSD"/>
    <property type="match status" value="1"/>
</dbReference>
<proteinExistence type="inferred from homology"/>
<dbReference type="CDD" id="cd19173">
    <property type="entry name" value="SET_NSD"/>
    <property type="match status" value="1"/>
</dbReference>
<feature type="domain" description="PHD-type" evidence="22">
    <location>
        <begin position="389"/>
        <end position="438"/>
    </location>
</feature>
<evidence type="ECO:0000256" key="5">
    <source>
        <dbReference type="ARBA" id="ARBA00022517"/>
    </source>
</evidence>
<dbReference type="FunFam" id="1.10.246.90:FF:000001">
    <property type="entry name" value="Nucleolar protein 56"/>
    <property type="match status" value="1"/>
</dbReference>
<dbReference type="GO" id="GO:0032259">
    <property type="term" value="P:methylation"/>
    <property type="evidence" value="ECO:0007669"/>
    <property type="project" value="UniProtKB-KW"/>
</dbReference>
<dbReference type="InterPro" id="IPR035075">
    <property type="entry name" value="PRMT5"/>
</dbReference>
<dbReference type="InterPro" id="IPR025799">
    <property type="entry name" value="Arg_MeTrfase"/>
</dbReference>
<dbReference type="InterPro" id="IPR045056">
    <property type="entry name" value="Nop56/Nop58"/>
</dbReference>
<dbReference type="PROSITE" id="PS51215">
    <property type="entry name" value="AWS"/>
    <property type="match status" value="1"/>
</dbReference>
<dbReference type="PROSITE" id="PS50812">
    <property type="entry name" value="PWWP"/>
    <property type="match status" value="2"/>
</dbReference>
<keyword evidence="5" id="KW-0690">Ribosome biogenesis</keyword>
<dbReference type="InterPro" id="IPR019787">
    <property type="entry name" value="Znf_PHD-finger"/>
</dbReference>
<keyword evidence="29" id="KW-1185">Reference proteome</keyword>
<dbReference type="InterPro" id="IPR000313">
    <property type="entry name" value="PWWP_dom"/>
</dbReference>
<feature type="domain" description="Post-SET" evidence="25">
    <location>
        <begin position="936"/>
        <end position="952"/>
    </location>
</feature>
<evidence type="ECO:0000256" key="4">
    <source>
        <dbReference type="ARBA" id="ARBA00022454"/>
    </source>
</evidence>
<dbReference type="Gene3D" id="3.30.40.10">
    <property type="entry name" value="Zinc/RING finger domain, C3HC4 (zinc finger)"/>
    <property type="match status" value="4"/>
</dbReference>
<dbReference type="PROSITE" id="PS50868">
    <property type="entry name" value="POST_SET"/>
    <property type="match status" value="1"/>
</dbReference>
<comment type="subunit">
    <text evidence="18">Part of a large pre-ribosomal ribonucleoprotein (RNP) complex, that consists of at least 62 ribosomal proteins, 45 nonribosomal proteins and both pre-rRNA and mature rRNA species. Within this complex directly interacts with TCOF1 in an RNA-independent manner. Core component of box C/D small nucleolar ribonucleoprotein (snoRNP) particles; the core proteins SNU13, NOP56, NOP58 and FBL or FBLL1 assemble stepwise onto the snoRNA. Interacts with NOP1 and NOP58. Interacts with NUFIP1, RUVBL1 and RUVBL2; RUVBL1:RUVBL2 seem to bridge the association of NOP56 with NUFIP1. Part of the small subunit (SSU) processome, composed of more than 70 proteins and the RNA chaperone small nucleolar RNA (snoRNA) U3. Interacts with NOP2 and FBL.</text>
</comment>
<accession>A0A8J2WIN2</accession>
<feature type="domain" description="AWS" evidence="26">
    <location>
        <begin position="752"/>
        <end position="803"/>
    </location>
</feature>
<dbReference type="InterPro" id="IPR035248">
    <property type="entry name" value="PRMT5_C"/>
</dbReference>
<dbReference type="Pfam" id="PF17286">
    <property type="entry name" value="PRMT5_C"/>
    <property type="match status" value="1"/>
</dbReference>
<dbReference type="Pfam" id="PF00856">
    <property type="entry name" value="SET"/>
    <property type="match status" value="1"/>
</dbReference>
<dbReference type="PANTHER" id="PTHR10894:SF0">
    <property type="entry name" value="NUCLEOLAR PROTEIN 56"/>
    <property type="match status" value="1"/>
</dbReference>
<keyword evidence="6" id="KW-0597">Phosphoprotein</keyword>
<evidence type="ECO:0000256" key="2">
    <source>
        <dbReference type="ARBA" id="ARBA00004604"/>
    </source>
</evidence>
<evidence type="ECO:0000256" key="11">
    <source>
        <dbReference type="ARBA" id="ARBA00022771"/>
    </source>
</evidence>
<dbReference type="SUPFAM" id="SSF89124">
    <property type="entry name" value="Nop domain"/>
    <property type="match status" value="1"/>
</dbReference>
<evidence type="ECO:0000259" key="23">
    <source>
        <dbReference type="PROSITE" id="PS50280"/>
    </source>
</evidence>
<evidence type="ECO:0000256" key="16">
    <source>
        <dbReference type="ARBA" id="ARBA00041388"/>
    </source>
</evidence>
<organism evidence="28 29">
    <name type="scientific">Daphnia galeata</name>
    <dbReference type="NCBI Taxonomy" id="27404"/>
    <lineage>
        <taxon>Eukaryota</taxon>
        <taxon>Metazoa</taxon>
        <taxon>Ecdysozoa</taxon>
        <taxon>Arthropoda</taxon>
        <taxon>Crustacea</taxon>
        <taxon>Branchiopoda</taxon>
        <taxon>Diplostraca</taxon>
        <taxon>Cladocera</taxon>
        <taxon>Anomopoda</taxon>
        <taxon>Daphniidae</taxon>
        <taxon>Daphnia</taxon>
    </lineage>
</organism>
<dbReference type="InterPro" id="IPR011011">
    <property type="entry name" value="Znf_FYVE_PHD"/>
</dbReference>
<keyword evidence="11 19" id="KW-0863">Zinc-finger</keyword>
<keyword evidence="8 20" id="KW-0808">Transferase</keyword>
<gene>
    <name evidence="28" type="ORF">DGAL_LOCUS5728</name>
</gene>
<dbReference type="PROSITE" id="PS50016">
    <property type="entry name" value="ZF_PHD_2"/>
    <property type="match status" value="3"/>
</dbReference>
<dbReference type="GO" id="GO:0031428">
    <property type="term" value="C:box C/D methylation guide snoRNP complex"/>
    <property type="evidence" value="ECO:0007669"/>
    <property type="project" value="InterPro"/>
</dbReference>
<dbReference type="Pfam" id="PF08156">
    <property type="entry name" value="NOP5NT"/>
    <property type="match status" value="1"/>
</dbReference>
<dbReference type="PROSITE" id="PS01359">
    <property type="entry name" value="ZF_PHD_1"/>
    <property type="match status" value="1"/>
</dbReference>
<evidence type="ECO:0000256" key="7">
    <source>
        <dbReference type="ARBA" id="ARBA00022603"/>
    </source>
</evidence>
<keyword evidence="7 20" id="KW-0489">Methyltransferase</keyword>
<dbReference type="Pfam" id="PF05185">
    <property type="entry name" value="PRMT5"/>
    <property type="match status" value="1"/>
</dbReference>
<feature type="region of interest" description="Disordered" evidence="21">
    <location>
        <begin position="17"/>
        <end position="39"/>
    </location>
</feature>
<dbReference type="Pfam" id="PF00855">
    <property type="entry name" value="PWWP"/>
    <property type="match status" value="2"/>
</dbReference>
<evidence type="ECO:0000256" key="21">
    <source>
        <dbReference type="SAM" id="MobiDB-lite"/>
    </source>
</evidence>
<comment type="subcellular location">
    <subcellularLocation>
        <location evidence="1">Chromosome</location>
    </subcellularLocation>
    <subcellularLocation>
        <location evidence="2">Nucleus</location>
        <location evidence="2">Nucleolus</location>
    </subcellularLocation>
</comment>
<dbReference type="GO" id="GO:0140938">
    <property type="term" value="F:histone H3 methyltransferase activity"/>
    <property type="evidence" value="ECO:0007669"/>
    <property type="project" value="UniProtKB-ARBA"/>
</dbReference>
<evidence type="ECO:0000256" key="9">
    <source>
        <dbReference type="ARBA" id="ARBA00022691"/>
    </source>
</evidence>
<dbReference type="InterPro" id="IPR042239">
    <property type="entry name" value="Nop_C"/>
</dbReference>
<dbReference type="InterPro" id="IPR003616">
    <property type="entry name" value="Post-SET_dom"/>
</dbReference>
<evidence type="ECO:0000256" key="12">
    <source>
        <dbReference type="ARBA" id="ARBA00022833"/>
    </source>
</evidence>
<evidence type="ECO:0000259" key="26">
    <source>
        <dbReference type="PROSITE" id="PS51215"/>
    </source>
</evidence>
<feature type="domain" description="PHD-type" evidence="22">
    <location>
        <begin position="569"/>
        <end position="614"/>
    </location>
</feature>
<evidence type="ECO:0000256" key="17">
    <source>
        <dbReference type="ARBA" id="ARBA00053627"/>
    </source>
</evidence>
<dbReference type="Gene3D" id="1.10.246.90">
    <property type="entry name" value="Nop domain"/>
    <property type="match status" value="1"/>
</dbReference>
<dbReference type="PANTHER" id="PTHR10894">
    <property type="entry name" value="NUCLEOLAR PROTEIN 5 NUCLEOLAR PROTEIN NOP5 NOP58"/>
    <property type="match status" value="1"/>
</dbReference>
<dbReference type="GO" id="GO:0008270">
    <property type="term" value="F:zinc ion binding"/>
    <property type="evidence" value="ECO:0007669"/>
    <property type="project" value="UniProtKB-KW"/>
</dbReference>
<evidence type="ECO:0000256" key="19">
    <source>
        <dbReference type="PROSITE-ProRule" id="PRU00146"/>
    </source>
</evidence>
<dbReference type="SMART" id="SM00317">
    <property type="entry name" value="SET"/>
    <property type="match status" value="1"/>
</dbReference>
<dbReference type="PROSITE" id="PS51358">
    <property type="entry name" value="NOP"/>
    <property type="match status" value="1"/>
</dbReference>
<evidence type="ECO:0000256" key="14">
    <source>
        <dbReference type="ARBA" id="ARBA00023242"/>
    </source>
</evidence>
<dbReference type="GO" id="GO:0032040">
    <property type="term" value="C:small-subunit processome"/>
    <property type="evidence" value="ECO:0007669"/>
    <property type="project" value="InterPro"/>
</dbReference>
<keyword evidence="12" id="KW-0862">Zinc</keyword>
<evidence type="ECO:0000256" key="13">
    <source>
        <dbReference type="ARBA" id="ARBA00022853"/>
    </source>
</evidence>
<dbReference type="GO" id="GO:0005694">
    <property type="term" value="C:chromosome"/>
    <property type="evidence" value="ECO:0007669"/>
    <property type="project" value="UniProtKB-SubCell"/>
</dbReference>
<feature type="domain" description="PWWP" evidence="24">
    <location>
        <begin position="619"/>
        <end position="681"/>
    </location>
</feature>
<comment type="function">
    <text evidence="17">Involved in the early to middle stages of 60S ribosomal subunit biogenesis. Required for the biogenesis of box C/D snoRNAs such U3, U8 and U14 snoRNAs. Part of the small subunit (SSU) processome, first precursor of the small eukaryotic ribosomal subunit. During the assembly of the SSU processome in the nucleolus, many ribosome biogenesis factors, an RNA chaperone and ribosomal proteins associate with the nascent pre-rRNA and work in concert to generate RNA folding, modifications, rearrangements and cleavage as well as targeted degradation of pre-ribosomal RNA by the RNA exosome. Core component of box C/D small nucleolar ribonucleoprotein (snoRNP) complexes that function in methylation of multiple sites on ribosomal RNAs (rRNAs) and messenger RNAs (mRNAs).</text>
</comment>
<comment type="similarity">
    <text evidence="3">Belongs to the NOP5/NOP56 family.</text>
</comment>
<dbReference type="CDD" id="cd15566">
    <property type="entry name" value="PHD3_NSD"/>
    <property type="match status" value="1"/>
</dbReference>
<evidence type="ECO:0000256" key="8">
    <source>
        <dbReference type="ARBA" id="ARBA00022679"/>
    </source>
</evidence>
<dbReference type="InterPro" id="IPR001214">
    <property type="entry name" value="SET_dom"/>
</dbReference>
<dbReference type="Gene3D" id="2.170.270.10">
    <property type="entry name" value="SET domain"/>
    <property type="match status" value="1"/>
</dbReference>
<dbReference type="GO" id="GO:0016279">
    <property type="term" value="F:protein-lysine N-methyltransferase activity"/>
    <property type="evidence" value="ECO:0007669"/>
    <property type="project" value="UniProtKB-ARBA"/>
</dbReference>
<dbReference type="InterPro" id="IPR006560">
    <property type="entry name" value="AWS_dom"/>
</dbReference>
<dbReference type="PROSITE" id="PS50280">
    <property type="entry name" value="SET"/>
    <property type="match status" value="1"/>
</dbReference>
<feature type="region of interest" description="Disordered" evidence="21">
    <location>
        <begin position="288"/>
        <end position="347"/>
    </location>
</feature>
<feature type="compositionally biased region" description="Basic and acidic residues" evidence="21">
    <location>
        <begin position="288"/>
        <end position="303"/>
    </location>
</feature>
<dbReference type="InterPro" id="IPR041306">
    <property type="entry name" value="C5HCH"/>
</dbReference>
<dbReference type="Pfam" id="PF01798">
    <property type="entry name" value="Nop"/>
    <property type="match status" value="1"/>
</dbReference>
<dbReference type="SUPFAM" id="SSF63748">
    <property type="entry name" value="Tudor/PWWP/MBT"/>
    <property type="match status" value="2"/>
</dbReference>
<dbReference type="InterPro" id="IPR012974">
    <property type="entry name" value="NOP58/56_N"/>
</dbReference>
<evidence type="ECO:0000256" key="3">
    <source>
        <dbReference type="ARBA" id="ARBA00009211"/>
    </source>
</evidence>
<feature type="domain" description="Nop" evidence="27">
    <location>
        <begin position="1427"/>
        <end position="1545"/>
    </location>
</feature>
<dbReference type="Pfam" id="PF22908">
    <property type="entry name" value="PHD_NSD"/>
    <property type="match status" value="1"/>
</dbReference>
<dbReference type="SMART" id="SM00931">
    <property type="entry name" value="NOSIC"/>
    <property type="match status" value="1"/>
</dbReference>
<feature type="domain" description="PHD-type" evidence="22">
    <location>
        <begin position="987"/>
        <end position="1034"/>
    </location>
</feature>
<dbReference type="FunFam" id="2.70.160.11:FF:000003">
    <property type="entry name" value="Protein arginine N-methyltransferase 5"/>
    <property type="match status" value="1"/>
</dbReference>
<evidence type="ECO:0000256" key="18">
    <source>
        <dbReference type="ARBA" id="ARBA00064370"/>
    </source>
</evidence>
<evidence type="ECO:0000259" key="27">
    <source>
        <dbReference type="PROSITE" id="PS51358"/>
    </source>
</evidence>
<dbReference type="InterPro" id="IPR019786">
    <property type="entry name" value="Zinc_finger_PHD-type_CS"/>
</dbReference>
<dbReference type="SMART" id="SM00570">
    <property type="entry name" value="AWS"/>
    <property type="match status" value="1"/>
</dbReference>
<feature type="compositionally biased region" description="Basic residues" evidence="21">
    <location>
        <begin position="1602"/>
        <end position="1611"/>
    </location>
</feature>
<dbReference type="Proteomes" id="UP000789390">
    <property type="component" value="Unassembled WGS sequence"/>
</dbReference>
<sequence length="1932" mass="218163">MNEKEAKSQRLMLISKWRNSSRRSFSRERPKTPDIPPEPFIKNAQRNSKSRECLIPISNESTGVSEKQSLLLVDNNKSPVKINEDKENKLLTNEDLQLHVQSEIPKVESVPNNNCTVEDNVDQLETVNSDLKDNLKETQPSAFEIQILNLPFAIGDLVWAYISGYPLWPSLITQDPLESVYTKTRITGKSETRLFHVEFYGDNGSRSWLSANVLFPFNGGVEELLKDKNGFLKHVQTKSKIFKSLQQAIKSGRKNWQLALDEAKQAVTSSREERLVLFRKLLQSKEEEQIQRKRKSSDENADRKAKRRRQSKESSEDSASLEDQQSTVSIEHIQTLSDVSEQSEDIPQMDDKQEEMMIVPQMDDKQAEVIVSEDVNKEAAKKREKEMRIEVCEYCGSREGHIQPCSKCRSAYHPDCIKEKSDETSNSESFLCPNCNPLTNSNCCLCRQSDGELLICNIKLCGRRYHRNCLKLFHSPSAKQEKPSAQFTCPAHYCHTCVADLNELNQVEKKLLRCIHCPTAYHQSEKCLAAGCVQLSTLQMKCFKHVENRDVVKKSKKEKKTILPNHYNVSWCIVCSVGGSLICCERCPSSFHTHCAGLEKEPDGSFICFECTSGKTILYGDIVWIKMSIYRWWPGRVYPLDEIPLKHQKYQPKAGEFLVYFYGSNNSAFVYRGQVFLYQDGDQGCKGKSKNKLGDDFKLALEDVTPAFEQRKLVLAERTAERQAKINKPPHYNKIRSNKPVGKVRMQDSSPQSSAICDCEVNEGQPMCGSDSECINRILLFECDPNVCVGGKLCQNQRFQQRLSPPLYPFNTGGKGWGLKSQADIKKGDFVIEYVGEIIDNKEFQRRLKAKQDAQDEAYYFLTLDNNRMIDAGPSGNFARFMNHSCQPNCETQKWTVLGDTRIGLFAMVDIPAHAELTFNYQLECAQDVANESNQRQQPCHCGAPNCAGFIGAKPKQLKVEKVKVIKGKKDKKKKQQRKLEKETVSEDFCFRCTEGGELVVCDFKNCSKVYHLECLKLSAPPKGQWTCPWHHCDVCGRKASQFCSICPNSLCSTHALEVDMKSHERLGLICNEHSQEETEFFVKRLIEEDAATVATTSPEPSTSLSETNFIHELFLSMIAMLCSIDDNYMMAQMFVLFEHAAGYALFRVKEFEDVGSFLPQVEQSVTDLSRFNGVVKLVAFAPFKSAAHALDNINSISEGVLSEDLNLFLETNLPKPEKKGKKDSFVLGVSEPKLGASISEILGVTCQHAGVIPEIVRGIRSHFAHLVKGFTVQTSGVAQLGLGHSYSRAKVKFNVHRVDNMIIQSIALLDQLDKDINTFSMRIREWYSYHFPELIKVVPDNYVFAKCAQFIKNRKELSEESLPQLTEIVNDAGIAQSVLDASRSSMGMDISPIDLINIERFAKRVVALAEYRKELQEYLRSKMHNIAPNLSALIGEQVGARLISHAGSLTSLAKYPASTVQILGAEKALFRALKTKGNTPKYGLIYHSTFIGRAGVKNKGRISRYLANKCSIASRIDCFSEETCDVFGLKLREQVEDRLKFYESGDIPRKNVDVMQEALAEAKTVLASQKKKKKKKSITPADEVTMDSAADTTLPSDGEGKKKKKKKKSITPKDVEAMDTSLPVNGNGKMSRDENGNGDVKLDESVGLDNSVSEKKKKKKKKNADADSTLDQSAMDEDAEGASPAKKSKKKKKRLQCLADEEWGDRVTIVSCDMRDWDAPEKADILVSELLGSFGDNELSPECLDGVQKFLKDDGINIPSSYTSFLGPIQSSKLYNEVRSCRERDKPYFTSFEMSYVVHFRNRTELADPQALFTFTHPSRETPINNSRYEVRKFPIKCDSMLHGFAGYFETVLYKDVMLSINPATHSPGMFSWFPVLFPIQNPISLKKGDDLEIHFWRCVNRTHVWYEWCVTKPLASAIHNPLGRSHNIGL</sequence>
<dbReference type="SMART" id="SM00293">
    <property type="entry name" value="PWWP"/>
    <property type="match status" value="2"/>
</dbReference>
<evidence type="ECO:0000313" key="29">
    <source>
        <dbReference type="Proteomes" id="UP000789390"/>
    </source>
</evidence>
<dbReference type="Gene3D" id="3.40.50.150">
    <property type="entry name" value="Vaccinia Virus protein VP39"/>
    <property type="match status" value="1"/>
</dbReference>
<evidence type="ECO:0000256" key="10">
    <source>
        <dbReference type="ARBA" id="ARBA00022723"/>
    </source>
</evidence>
<dbReference type="CDD" id="cd15489">
    <property type="entry name" value="PHD_SF"/>
    <property type="match status" value="1"/>
</dbReference>
<dbReference type="Pfam" id="PF17907">
    <property type="entry name" value="AWS"/>
    <property type="match status" value="1"/>
</dbReference>
<evidence type="ECO:0000256" key="20">
    <source>
        <dbReference type="PROSITE-ProRule" id="PRU01015"/>
    </source>
</evidence>
<feature type="compositionally biased region" description="Basic and acidic residues" evidence="21">
    <location>
        <begin position="1631"/>
        <end position="1645"/>
    </location>
</feature>
<keyword evidence="4" id="KW-0158">Chromosome</keyword>
<keyword evidence="9 20" id="KW-0949">S-adenosyl-L-methionine</keyword>
<dbReference type="CDD" id="cd05838">
    <property type="entry name" value="PWWP_NSD_rpt2"/>
    <property type="match status" value="1"/>
</dbReference>
<evidence type="ECO:0000259" key="22">
    <source>
        <dbReference type="PROSITE" id="PS50016"/>
    </source>
</evidence>
<dbReference type="InterPro" id="IPR036070">
    <property type="entry name" value="Nop_dom_sf"/>
</dbReference>
<dbReference type="InterPro" id="IPR046341">
    <property type="entry name" value="SET_dom_sf"/>
</dbReference>
<dbReference type="SUPFAM" id="SSF82199">
    <property type="entry name" value="SET domain"/>
    <property type="match status" value="1"/>
</dbReference>
<dbReference type="PROSITE" id="PS51678">
    <property type="entry name" value="SAM_MT_PRMT"/>
    <property type="match status" value="1"/>
</dbReference>
<dbReference type="SUPFAM" id="SSF53335">
    <property type="entry name" value="S-adenosyl-L-methionine-dependent methyltransferases"/>
    <property type="match status" value="1"/>
</dbReference>
<dbReference type="InterPro" id="IPR001965">
    <property type="entry name" value="Znf_PHD"/>
</dbReference>
<evidence type="ECO:0000256" key="1">
    <source>
        <dbReference type="ARBA" id="ARBA00004286"/>
    </source>
</evidence>
<dbReference type="InterPro" id="IPR055198">
    <property type="entry name" value="NSD_PHD"/>
</dbReference>
<dbReference type="InterPro" id="IPR012976">
    <property type="entry name" value="NOSIC"/>
</dbReference>
<dbReference type="CDD" id="cd15567">
    <property type="entry name" value="PHD4_NSD"/>
    <property type="match status" value="1"/>
</dbReference>
<name>A0A8J2WIN2_9CRUS</name>
<dbReference type="Pfam" id="PF17982">
    <property type="entry name" value="C5HCH"/>
    <property type="match status" value="1"/>
</dbReference>
<dbReference type="CDD" id="cd15568">
    <property type="entry name" value="PHD5_NSD"/>
    <property type="match status" value="1"/>
</dbReference>
<feature type="domain" description="PWWP" evidence="24">
    <location>
        <begin position="154"/>
        <end position="220"/>
    </location>
</feature>
<feature type="region of interest" description="Disordered" evidence="21">
    <location>
        <begin position="1570"/>
        <end position="1695"/>
    </location>
</feature>
<dbReference type="SUPFAM" id="SSF57903">
    <property type="entry name" value="FYVE/PHD zinc finger"/>
    <property type="match status" value="4"/>
</dbReference>
<dbReference type="CDD" id="cd20144">
    <property type="entry name" value="PWWP_NSD_rpt1"/>
    <property type="match status" value="1"/>
</dbReference>
<dbReference type="GO" id="GO:0030515">
    <property type="term" value="F:snoRNA binding"/>
    <property type="evidence" value="ECO:0007669"/>
    <property type="project" value="InterPro"/>
</dbReference>
<dbReference type="InterPro" id="IPR059153">
    <property type="entry name" value="NSD_PHD-1st"/>
</dbReference>
<feature type="compositionally biased region" description="Polar residues" evidence="21">
    <location>
        <begin position="317"/>
        <end position="340"/>
    </location>
</feature>
<feature type="domain" description="SET" evidence="23">
    <location>
        <begin position="805"/>
        <end position="922"/>
    </location>
</feature>
<dbReference type="Gene3D" id="2.70.160.11">
    <property type="entry name" value="Hnrnp arginine n-methyltransferase1"/>
    <property type="match status" value="1"/>
</dbReference>
<dbReference type="FunFam" id="1.10.287.4070:FF:000002">
    <property type="entry name" value="Nucleolar protein 56"/>
    <property type="match status" value="1"/>
</dbReference>
<evidence type="ECO:0000259" key="24">
    <source>
        <dbReference type="PROSITE" id="PS50812"/>
    </source>
</evidence>
<dbReference type="Gene3D" id="2.30.30.140">
    <property type="match status" value="2"/>
</dbReference>
<evidence type="ECO:0000259" key="25">
    <source>
        <dbReference type="PROSITE" id="PS50868"/>
    </source>
</evidence>
<dbReference type="OrthoDB" id="6780543at2759"/>
<dbReference type="FunFam" id="3.30.40.10:FF:000025">
    <property type="entry name" value="Histone-lysine N-methyltransferase"/>
    <property type="match status" value="1"/>
</dbReference>
<dbReference type="GO" id="GO:0042254">
    <property type="term" value="P:ribosome biogenesis"/>
    <property type="evidence" value="ECO:0007669"/>
    <property type="project" value="UniProtKB-KW"/>
</dbReference>
<keyword evidence="13" id="KW-0156">Chromatin regulator</keyword>
<evidence type="ECO:0000313" key="28">
    <source>
        <dbReference type="EMBL" id="CAH0103194.1"/>
    </source>
</evidence>
<dbReference type="GO" id="GO:0016274">
    <property type="term" value="F:protein-arginine N-methyltransferase activity"/>
    <property type="evidence" value="ECO:0007669"/>
    <property type="project" value="InterPro"/>
</dbReference>